<name>A0A6J7WJ21_9CAUD</name>
<gene>
    <name evidence="1" type="ORF">UFOVP191_27</name>
</gene>
<accession>A0A6J7WJ21</accession>
<proteinExistence type="predicted"/>
<dbReference type="Gene3D" id="1.10.3790.10">
    <property type="entry name" value="NinB"/>
    <property type="match status" value="1"/>
</dbReference>
<dbReference type="SUPFAM" id="SSF103370">
    <property type="entry name" value="NinB"/>
    <property type="match status" value="1"/>
</dbReference>
<sequence length="136" mass="15447">MKTFSFQVQDNGKLTDISRQIMANIIATLAGKRIKISVSEWKEKRSLDQNALYWAGIVPHVRKVRFDNGDPLTTEQVHEDLLAQFAPSVTMKRLDSTVYTRPMRSKEMSVPEMAAYITAITETMSSFGFPVPTIDY</sequence>
<evidence type="ECO:0008006" key="2">
    <source>
        <dbReference type="Google" id="ProtNLM"/>
    </source>
</evidence>
<organism evidence="1">
    <name type="scientific">uncultured Caudovirales phage</name>
    <dbReference type="NCBI Taxonomy" id="2100421"/>
    <lineage>
        <taxon>Viruses</taxon>
        <taxon>Duplodnaviria</taxon>
        <taxon>Heunggongvirae</taxon>
        <taxon>Uroviricota</taxon>
        <taxon>Caudoviricetes</taxon>
        <taxon>Peduoviridae</taxon>
        <taxon>Maltschvirus</taxon>
        <taxon>Maltschvirus maltsch</taxon>
    </lineage>
</organism>
<protein>
    <recommendedName>
        <fullName evidence="2">Recombinase NinB</fullName>
    </recommendedName>
</protein>
<reference evidence="1" key="1">
    <citation type="submission" date="2020-05" db="EMBL/GenBank/DDBJ databases">
        <authorList>
            <person name="Chiriac C."/>
            <person name="Salcher M."/>
            <person name="Ghai R."/>
            <person name="Kavagutti S V."/>
        </authorList>
    </citation>
    <scope>NUCLEOTIDE SEQUENCE</scope>
</reference>
<dbReference type="InterPro" id="IPR036619">
    <property type="entry name" value="NinB_sf"/>
</dbReference>
<dbReference type="EMBL" id="LR798233">
    <property type="protein sequence ID" value="CAB5212824.1"/>
    <property type="molecule type" value="Genomic_DNA"/>
</dbReference>
<evidence type="ECO:0000313" key="1">
    <source>
        <dbReference type="EMBL" id="CAB5212824.1"/>
    </source>
</evidence>